<evidence type="ECO:0000313" key="2">
    <source>
        <dbReference type="Proteomes" id="UP001497623"/>
    </source>
</evidence>
<dbReference type="EMBL" id="CAXKWB010088202">
    <property type="protein sequence ID" value="CAL4212820.1"/>
    <property type="molecule type" value="Genomic_DNA"/>
</dbReference>
<evidence type="ECO:0000313" key="1">
    <source>
        <dbReference type="EMBL" id="CAL4212820.1"/>
    </source>
</evidence>
<dbReference type="AlphaFoldDB" id="A0AAV2SNW1"/>
<proteinExistence type="predicted"/>
<accession>A0AAV2SNW1</accession>
<dbReference type="Proteomes" id="UP001497623">
    <property type="component" value="Unassembled WGS sequence"/>
</dbReference>
<feature type="non-terminal residue" evidence="1">
    <location>
        <position position="1"/>
    </location>
</feature>
<gene>
    <name evidence="1" type="ORF">MNOR_LOCUS38489</name>
</gene>
<evidence type="ECO:0008006" key="3">
    <source>
        <dbReference type="Google" id="ProtNLM"/>
    </source>
</evidence>
<dbReference type="PANTHER" id="PTHR33361:SF2">
    <property type="entry name" value="DUF885 DOMAIN-CONTAINING PROTEIN"/>
    <property type="match status" value="1"/>
</dbReference>
<dbReference type="PANTHER" id="PTHR33361">
    <property type="entry name" value="GLR0591 PROTEIN"/>
    <property type="match status" value="1"/>
</dbReference>
<name>A0AAV2SNW1_MEGNR</name>
<sequence>LGRYSYELLRAGRLVVDTGMHALGWSRDKALQYLIDHTFASESYLNNQINRYITWPGQATAYKIGEIKIKELRKKAENDLGNRFDIRDFHDILLRCTGPFIFVEKCVDDYIAN</sequence>
<organism evidence="1 2">
    <name type="scientific">Meganyctiphanes norvegica</name>
    <name type="common">Northern krill</name>
    <name type="synonym">Thysanopoda norvegica</name>
    <dbReference type="NCBI Taxonomy" id="48144"/>
    <lineage>
        <taxon>Eukaryota</taxon>
        <taxon>Metazoa</taxon>
        <taxon>Ecdysozoa</taxon>
        <taxon>Arthropoda</taxon>
        <taxon>Crustacea</taxon>
        <taxon>Multicrustacea</taxon>
        <taxon>Malacostraca</taxon>
        <taxon>Eumalacostraca</taxon>
        <taxon>Eucarida</taxon>
        <taxon>Euphausiacea</taxon>
        <taxon>Euphausiidae</taxon>
        <taxon>Meganyctiphanes</taxon>
    </lineage>
</organism>
<keyword evidence="2" id="KW-1185">Reference proteome</keyword>
<protein>
    <recommendedName>
        <fullName evidence="3">DUF885 family protein</fullName>
    </recommendedName>
</protein>
<dbReference type="InterPro" id="IPR010281">
    <property type="entry name" value="DUF885"/>
</dbReference>
<dbReference type="Pfam" id="PF05960">
    <property type="entry name" value="DUF885"/>
    <property type="match status" value="1"/>
</dbReference>
<comment type="caution">
    <text evidence="1">The sequence shown here is derived from an EMBL/GenBank/DDBJ whole genome shotgun (WGS) entry which is preliminary data.</text>
</comment>
<reference evidence="1 2" key="1">
    <citation type="submission" date="2024-05" db="EMBL/GenBank/DDBJ databases">
        <authorList>
            <person name="Wallberg A."/>
        </authorList>
    </citation>
    <scope>NUCLEOTIDE SEQUENCE [LARGE SCALE GENOMIC DNA]</scope>
</reference>
<feature type="non-terminal residue" evidence="1">
    <location>
        <position position="113"/>
    </location>
</feature>